<dbReference type="InterPro" id="IPR010130">
    <property type="entry name" value="T1SS_OMP_TolC"/>
</dbReference>
<comment type="similarity">
    <text evidence="2">Belongs to the outer membrane factor (OMF) (TC 1.B.17) family.</text>
</comment>
<evidence type="ECO:0000256" key="1">
    <source>
        <dbReference type="ARBA" id="ARBA00004442"/>
    </source>
</evidence>
<gene>
    <name evidence="11" type="ORF">IMCC3088_2337</name>
</gene>
<evidence type="ECO:0000256" key="2">
    <source>
        <dbReference type="ARBA" id="ARBA00007613"/>
    </source>
</evidence>
<dbReference type="EMBL" id="AEIG01000006">
    <property type="protein sequence ID" value="EGG30756.1"/>
    <property type="molecule type" value="Genomic_DNA"/>
</dbReference>
<evidence type="ECO:0000256" key="6">
    <source>
        <dbReference type="ARBA" id="ARBA00023136"/>
    </source>
</evidence>
<dbReference type="PANTHER" id="PTHR30026:SF20">
    <property type="entry name" value="OUTER MEMBRANE PROTEIN TOLC"/>
    <property type="match status" value="1"/>
</dbReference>
<feature type="coiled-coil region" evidence="8">
    <location>
        <begin position="156"/>
        <end position="183"/>
    </location>
</feature>
<evidence type="ECO:0000256" key="8">
    <source>
        <dbReference type="SAM" id="Coils"/>
    </source>
</evidence>
<dbReference type="GO" id="GO:0009279">
    <property type="term" value="C:cell outer membrane"/>
    <property type="evidence" value="ECO:0007669"/>
    <property type="project" value="UniProtKB-SubCell"/>
</dbReference>
<evidence type="ECO:0000256" key="7">
    <source>
        <dbReference type="ARBA" id="ARBA00023237"/>
    </source>
</evidence>
<dbReference type="InterPro" id="IPR003423">
    <property type="entry name" value="OMP_efflux"/>
</dbReference>
<dbReference type="SUPFAM" id="SSF56954">
    <property type="entry name" value="Outer membrane efflux proteins (OEP)"/>
    <property type="match status" value="1"/>
</dbReference>
<evidence type="ECO:0000256" key="3">
    <source>
        <dbReference type="ARBA" id="ARBA00022448"/>
    </source>
</evidence>
<proteinExistence type="inferred from homology"/>
<dbReference type="eggNOG" id="COG1538">
    <property type="taxonomic scope" value="Bacteria"/>
</dbReference>
<comment type="subcellular location">
    <subcellularLocation>
        <location evidence="1">Cell outer membrane</location>
    </subcellularLocation>
</comment>
<name>F3KYT3_9GAMM</name>
<evidence type="ECO:0000313" key="12">
    <source>
        <dbReference type="Proteomes" id="UP000005615"/>
    </source>
</evidence>
<reference evidence="11 12" key="1">
    <citation type="journal article" date="2011" name="J. Bacteriol.">
        <title>Genome sequence of strain IMCC3088, a proteorhodopsin-containing marine bacterium belonging to the OM60/NOR5 clade.</title>
        <authorList>
            <person name="Jang Y."/>
            <person name="Oh H.M."/>
            <person name="Kang I."/>
            <person name="Lee K."/>
            <person name="Yang S.J."/>
            <person name="Cho J.C."/>
        </authorList>
    </citation>
    <scope>NUCLEOTIDE SEQUENCE [LARGE SCALE GENOMIC DNA]</scope>
    <source>
        <strain evidence="11 12">IMCC3088</strain>
    </source>
</reference>
<feature type="chain" id="PRO_5043691210" evidence="10">
    <location>
        <begin position="23"/>
        <end position="469"/>
    </location>
</feature>
<accession>F3KYT3</accession>
<evidence type="ECO:0000256" key="4">
    <source>
        <dbReference type="ARBA" id="ARBA00022452"/>
    </source>
</evidence>
<dbReference type="InterPro" id="IPR051906">
    <property type="entry name" value="TolC-like"/>
</dbReference>
<dbReference type="OrthoDB" id="9813458at2"/>
<dbReference type="AlphaFoldDB" id="F3KYT3"/>
<keyword evidence="6" id="KW-0472">Membrane</keyword>
<dbReference type="GO" id="GO:0015562">
    <property type="term" value="F:efflux transmembrane transporter activity"/>
    <property type="evidence" value="ECO:0007669"/>
    <property type="project" value="InterPro"/>
</dbReference>
<dbReference type="STRING" id="2518989.IMCC3088_2337"/>
<evidence type="ECO:0000256" key="5">
    <source>
        <dbReference type="ARBA" id="ARBA00022692"/>
    </source>
</evidence>
<feature type="compositionally biased region" description="Polar residues" evidence="9">
    <location>
        <begin position="289"/>
        <end position="298"/>
    </location>
</feature>
<comment type="caution">
    <text evidence="11">The sequence shown here is derived from an EMBL/GenBank/DDBJ whole genome shotgun (WGS) entry which is preliminary data.</text>
</comment>
<keyword evidence="5" id="KW-0812">Transmembrane</keyword>
<dbReference type="GO" id="GO:0015288">
    <property type="term" value="F:porin activity"/>
    <property type="evidence" value="ECO:0007669"/>
    <property type="project" value="TreeGrafter"/>
</dbReference>
<protein>
    <submittedName>
        <fullName evidence="11">Type I secretion outer membrane protein, TolC</fullName>
    </submittedName>
</protein>
<dbReference type="Gene3D" id="1.20.1600.10">
    <property type="entry name" value="Outer membrane efflux proteins (OEP)"/>
    <property type="match status" value="1"/>
</dbReference>
<keyword evidence="8" id="KW-0175">Coiled coil</keyword>
<feature type="region of interest" description="Disordered" evidence="9">
    <location>
        <begin position="273"/>
        <end position="298"/>
    </location>
</feature>
<evidence type="ECO:0000256" key="9">
    <source>
        <dbReference type="SAM" id="MobiDB-lite"/>
    </source>
</evidence>
<organism evidence="11 12">
    <name type="scientific">Aequoribacter fuscus</name>
    <dbReference type="NCBI Taxonomy" id="2518989"/>
    <lineage>
        <taxon>Bacteria</taxon>
        <taxon>Pseudomonadati</taxon>
        <taxon>Pseudomonadota</taxon>
        <taxon>Gammaproteobacteria</taxon>
        <taxon>Cellvibrionales</taxon>
        <taxon>Halieaceae</taxon>
        <taxon>Aequoribacter</taxon>
    </lineage>
</organism>
<sequence length="469" mass="51481">MKLRLLTSTFAALVFSATVGHAQSLQDIYELALENDAQLKAYAAQFRADREQETLAKSALLPQVGASYDYNETETSTVANSLVGLDANGNGIIEEIESFSDTTSKGYTVSLSQALFDLPAWFTFQASKSLTEQAEATFAAQQQDLIVRVSQAYFGVLRAQDNLAASKAQERALERQLEQTQQRFEVGLIALTDVHEAQAAFDLARVGRLTDENRLDVALENLSVLTNMKHERLFTLSANFPIAPPEPADRAAWVDFALENNLQLKASRLGETAAQQNSKAKRLEHAPTLSGSFSTSDFETEGVSRQDSVFNVPPRSDREQDVVRLRLELPLFAGGAISANRRRAAEQFNAARESRIGLQRNTIAQTRALHMTVLSDAARVKARAQAIVSSKSALEATQAGYNVGTRNVVDVLNAQNALYAAERDYANTRYDYVLNQLRLKQQAGLLSPKDVADLSKYLEAPKAVTQSGQ</sequence>
<feature type="signal peptide" evidence="10">
    <location>
        <begin position="1"/>
        <end position="22"/>
    </location>
</feature>
<evidence type="ECO:0000313" key="11">
    <source>
        <dbReference type="EMBL" id="EGG30756.1"/>
    </source>
</evidence>
<dbReference type="PANTHER" id="PTHR30026">
    <property type="entry name" value="OUTER MEMBRANE PROTEIN TOLC"/>
    <property type="match status" value="1"/>
</dbReference>
<dbReference type="NCBIfam" id="TIGR01844">
    <property type="entry name" value="type_I_sec_TolC"/>
    <property type="match status" value="1"/>
</dbReference>
<dbReference type="GO" id="GO:1990281">
    <property type="term" value="C:efflux pump complex"/>
    <property type="evidence" value="ECO:0007669"/>
    <property type="project" value="TreeGrafter"/>
</dbReference>
<dbReference type="Pfam" id="PF02321">
    <property type="entry name" value="OEP"/>
    <property type="match status" value="2"/>
</dbReference>
<dbReference type="RefSeq" id="WP_009574565.1">
    <property type="nucleotide sequence ID" value="NZ_AEIG01000006.1"/>
</dbReference>
<keyword evidence="7" id="KW-0998">Cell outer membrane</keyword>
<keyword evidence="4" id="KW-1134">Transmembrane beta strand</keyword>
<evidence type="ECO:0000256" key="10">
    <source>
        <dbReference type="SAM" id="SignalP"/>
    </source>
</evidence>
<keyword evidence="3" id="KW-0813">Transport</keyword>
<dbReference type="Proteomes" id="UP000005615">
    <property type="component" value="Unassembled WGS sequence"/>
</dbReference>
<keyword evidence="12" id="KW-1185">Reference proteome</keyword>
<keyword evidence="10" id="KW-0732">Signal</keyword>